<feature type="binding site" evidence="11">
    <location>
        <position position="1065"/>
    </location>
    <ligand>
        <name>Zn(2+)</name>
        <dbReference type="ChEBI" id="CHEBI:29105"/>
        <note>catalytic</note>
    </ligand>
</feature>
<dbReference type="Pfam" id="PF17900">
    <property type="entry name" value="Peptidase_M1_N"/>
    <property type="match status" value="2"/>
</dbReference>
<evidence type="ECO:0000256" key="6">
    <source>
        <dbReference type="ARBA" id="ARBA00022801"/>
    </source>
</evidence>
<dbReference type="InterPro" id="IPR014782">
    <property type="entry name" value="Peptidase_M1_dom"/>
</dbReference>
<dbReference type="InterPro" id="IPR050344">
    <property type="entry name" value="Peptidase_M1_aminopeptidases"/>
</dbReference>
<dbReference type="CDD" id="cd00112">
    <property type="entry name" value="LDLa"/>
    <property type="match status" value="3"/>
</dbReference>
<feature type="disulfide bond" evidence="13">
    <location>
        <begin position="594"/>
        <end position="612"/>
    </location>
</feature>
<dbReference type="Gene3D" id="1.10.390.10">
    <property type="entry name" value="Neutral Protease Domain 2"/>
    <property type="match status" value="3"/>
</dbReference>
<evidence type="ECO:0000313" key="18">
    <source>
        <dbReference type="Proteomes" id="UP000078542"/>
    </source>
</evidence>
<evidence type="ECO:0000256" key="2">
    <source>
        <dbReference type="ARBA" id="ARBA00010136"/>
    </source>
</evidence>
<dbReference type="GO" id="GO:0042277">
    <property type="term" value="F:peptide binding"/>
    <property type="evidence" value="ECO:0007669"/>
    <property type="project" value="TreeGrafter"/>
</dbReference>
<evidence type="ECO:0000256" key="12">
    <source>
        <dbReference type="PIRSR" id="PIRSR634016-4"/>
    </source>
</evidence>
<dbReference type="GO" id="GO:0006508">
    <property type="term" value="P:proteolysis"/>
    <property type="evidence" value="ECO:0007669"/>
    <property type="project" value="UniProtKB-KW"/>
</dbReference>
<evidence type="ECO:0000256" key="7">
    <source>
        <dbReference type="ARBA" id="ARBA00022833"/>
    </source>
</evidence>
<evidence type="ECO:0000256" key="9">
    <source>
        <dbReference type="ARBA" id="ARBA00023157"/>
    </source>
</evidence>
<feature type="domain" description="ERAP1-like C-terminal" evidence="15">
    <location>
        <begin position="364"/>
        <end position="524"/>
    </location>
</feature>
<keyword evidence="7 11" id="KW-0862">Zinc</keyword>
<dbReference type="InterPro" id="IPR024571">
    <property type="entry name" value="ERAP1-like_C_dom"/>
</dbReference>
<feature type="domain" description="Peptidase M1 membrane alanine aminopeptidase" evidence="14">
    <location>
        <begin position="972"/>
        <end position="1190"/>
    </location>
</feature>
<keyword evidence="10" id="KW-0449">Lipoprotein</keyword>
<evidence type="ECO:0000256" key="10">
    <source>
        <dbReference type="ARBA" id="ARBA00023288"/>
    </source>
</evidence>
<dbReference type="InterPro" id="IPR027268">
    <property type="entry name" value="Peptidase_M4/M1_CTD_sf"/>
</dbReference>
<feature type="domain" description="Peptidase M1 membrane alanine aminopeptidase" evidence="14">
    <location>
        <begin position="110"/>
        <end position="180"/>
    </location>
</feature>
<dbReference type="SMART" id="SM00192">
    <property type="entry name" value="LDLa"/>
    <property type="match status" value="3"/>
</dbReference>
<dbReference type="SUPFAM" id="SSF57424">
    <property type="entry name" value="LDL receptor-like module"/>
    <property type="match status" value="2"/>
</dbReference>
<organism evidence="17 18">
    <name type="scientific">Cyphomyrmex costatus</name>
    <dbReference type="NCBI Taxonomy" id="456900"/>
    <lineage>
        <taxon>Eukaryota</taxon>
        <taxon>Metazoa</taxon>
        <taxon>Ecdysozoa</taxon>
        <taxon>Arthropoda</taxon>
        <taxon>Hexapoda</taxon>
        <taxon>Insecta</taxon>
        <taxon>Pterygota</taxon>
        <taxon>Neoptera</taxon>
        <taxon>Endopterygota</taxon>
        <taxon>Hymenoptera</taxon>
        <taxon>Apocrita</taxon>
        <taxon>Aculeata</taxon>
        <taxon>Formicoidea</taxon>
        <taxon>Formicidae</taxon>
        <taxon>Myrmicinae</taxon>
        <taxon>Cyphomyrmex</taxon>
    </lineage>
</organism>
<feature type="domain" description="Aminopeptidase N-like N-terminal" evidence="16">
    <location>
        <begin position="749"/>
        <end position="939"/>
    </location>
</feature>
<dbReference type="InterPro" id="IPR023415">
    <property type="entry name" value="LDLR_class-A_CS"/>
</dbReference>
<evidence type="ECO:0000259" key="16">
    <source>
        <dbReference type="Pfam" id="PF17900"/>
    </source>
</evidence>
<dbReference type="Gene3D" id="2.60.40.1730">
    <property type="entry name" value="tricorn interacting facor f3 domain"/>
    <property type="match status" value="2"/>
</dbReference>
<evidence type="ECO:0000256" key="4">
    <source>
        <dbReference type="ARBA" id="ARBA00022670"/>
    </source>
</evidence>
<reference evidence="17 18" key="1">
    <citation type="submission" date="2016-03" db="EMBL/GenBank/DDBJ databases">
        <title>Cyphomyrmex costatus WGS genome.</title>
        <authorList>
            <person name="Nygaard S."/>
            <person name="Hu H."/>
            <person name="Boomsma J."/>
            <person name="Zhang G."/>
        </authorList>
    </citation>
    <scope>NUCLEOTIDE SEQUENCE [LARGE SCALE GENOMIC DNA]</scope>
    <source>
        <strain evidence="17">MS0001</strain>
        <tissue evidence="17">Whole body</tissue>
    </source>
</reference>
<dbReference type="SUPFAM" id="SSF55486">
    <property type="entry name" value="Metalloproteases ('zincins'), catalytic domain"/>
    <property type="match status" value="2"/>
</dbReference>
<feature type="domain" description="Peptidase M1 membrane alanine aminopeptidase" evidence="14">
    <location>
        <begin position="191"/>
        <end position="284"/>
    </location>
</feature>
<feature type="domain" description="ERAP1-like C-terminal" evidence="15">
    <location>
        <begin position="1269"/>
        <end position="1358"/>
    </location>
</feature>
<dbReference type="GO" id="GO:0005886">
    <property type="term" value="C:plasma membrane"/>
    <property type="evidence" value="ECO:0007669"/>
    <property type="project" value="UniProtKB-SubCell"/>
</dbReference>
<dbReference type="Gene3D" id="1.25.50.20">
    <property type="match status" value="2"/>
</dbReference>
<comment type="caution">
    <text evidence="13">Lacks conserved residue(s) required for the propagation of feature annotation.</text>
</comment>
<proteinExistence type="inferred from homology"/>
<feature type="disulfide bond" evidence="13">
    <location>
        <begin position="679"/>
        <end position="694"/>
    </location>
</feature>
<dbReference type="InterPro" id="IPR036055">
    <property type="entry name" value="LDL_receptor-like_sf"/>
</dbReference>
<dbReference type="CDD" id="cd09601">
    <property type="entry name" value="M1_APN-Q_like"/>
    <property type="match status" value="1"/>
</dbReference>
<keyword evidence="8" id="KW-0482">Metalloprotease</keyword>
<keyword evidence="3" id="KW-0325">Glycoprotein</keyword>
<keyword evidence="3" id="KW-0336">GPI-anchor</keyword>
<dbReference type="GO" id="GO:0070006">
    <property type="term" value="F:metalloaminopeptidase activity"/>
    <property type="evidence" value="ECO:0007669"/>
    <property type="project" value="TreeGrafter"/>
</dbReference>
<evidence type="ECO:0000256" key="11">
    <source>
        <dbReference type="PIRSR" id="PIRSR634016-3"/>
    </source>
</evidence>
<evidence type="ECO:0000256" key="1">
    <source>
        <dbReference type="ARBA" id="ARBA00004609"/>
    </source>
</evidence>
<dbReference type="GO" id="GO:0098552">
    <property type="term" value="C:side of membrane"/>
    <property type="evidence" value="ECO:0007669"/>
    <property type="project" value="UniProtKB-KW"/>
</dbReference>
<feature type="domain" description="Aminopeptidase N-like N-terminal" evidence="16">
    <location>
        <begin position="1"/>
        <end position="70"/>
    </location>
</feature>
<dbReference type="GO" id="GO:0043171">
    <property type="term" value="P:peptide catabolic process"/>
    <property type="evidence" value="ECO:0007669"/>
    <property type="project" value="TreeGrafter"/>
</dbReference>
<dbReference type="PANTHER" id="PTHR11533">
    <property type="entry name" value="PROTEASE M1 ZINC METALLOPROTEASE"/>
    <property type="match status" value="1"/>
</dbReference>
<dbReference type="Pfam" id="PF00057">
    <property type="entry name" value="Ldl_recept_a"/>
    <property type="match status" value="2"/>
</dbReference>
<evidence type="ECO:0000259" key="14">
    <source>
        <dbReference type="Pfam" id="PF01433"/>
    </source>
</evidence>
<dbReference type="PRINTS" id="PR00756">
    <property type="entry name" value="ALADIPTASE"/>
</dbReference>
<dbReference type="InterPro" id="IPR002172">
    <property type="entry name" value="LDrepeatLR_classA_rpt"/>
</dbReference>
<evidence type="ECO:0000256" key="8">
    <source>
        <dbReference type="ARBA" id="ARBA00023049"/>
    </source>
</evidence>
<dbReference type="STRING" id="456900.A0A151I705"/>
<keyword evidence="4" id="KW-0645">Protease</keyword>
<sequence>MLATQFYPIGARQVFPCFDDPSFKATFNISIKHFAHYMALSNMPVRNTNRASLTMEWTHFQRTPVMSTYLLVIMLSDFPRTSVKEINFRYHRSQPELGTEFAQRVIQNISLHFKSEWLRFQKLPKVDHVVLPNFLRNGVEYWGLIFYRESDILYIEELYSVGRKVDIARLIAQKIAYQWYEFRIWDLFIVQIQQESLRLESIMKPVSSEVNTPSDINLVFSFEYYLKGPALLRMLRYTVNNEVFGRAVEKFLDSYTATANHFWDVLEKTIAFSTFNMYTRMDSWIYSSKHPPVLKMTKNNSKSVMISVEDNYLLHETKPWIPVTQVTLQHDFEIKKDPDVIWLNPSNDPTKSYTTYIIDNNFHWIILNVEQAGYYRVNYETDNWLNISNYLNDINNYTNIHVLNRAQLIDDAFYFLKRGQLKLSAFHKLVEYLQYETDYVAWFPMFKGLESISTYFLFSESNDFLGTIKYVLIRLLRKIGFQENIVDDDLTKSMRQEAARWACTFNIMHCIRNAYSMLKYHLEHLDSHNLIQTIKINKRCDKHLDCEDGTDEEDCTCRDYLLNFHPTAICGGHLDCDDETDEKYCECAKSEIRCRNGECISKSAFCDGKVDCSNGADEPVICSCAEYLKLTTPERLCDGVRHCLDKTDESPEECQCTNASFKCNRESKNFTCISQDFVCDGDNDCPNGEDETDCTRIQQLTDRSAAGKVMQRSYGVWHTLCYPSEVTSQEEAVNVCKNSGYMNGIIDYKPDHYEITLEQQDEESNKILFNGTCLIFLRLLFTSREIYLHAQRPYIELYTIAAYKRNSTYANEPAIVTYNIIDHMYAISFKRDLIKGHYTLKLTFSTFLENNEENFFEMRYKSLIRDNEWMLATQCYPIGARHVFPCFDNPSFKATFNISIKHSDHYMVLSNMPVRNTSRVSNTMEWTHFHQTPVMSTYLVAIMLTQFPRTSVKEIKFIHRTLQSALDTEFAQKVIQNISLYFESEWLCFQKLPKVDHVVIPNFLRNGVEYWGLIYYRESAIICNEEFESVGRKVDVARLIAQKIAYQWYGNLISPLWWSDAWLYEGLTTILAADAINKIYPKFHIWDLFVVQIQQESLRLDSVMKPVASEVKTSSDLNSVFSFEYYLKGPALLRMLRYAVQTEVFDSAVKSFLDKYTASPIHFWNVLQETMNSSTVSYRRFDVEDMMDSWIYSSKRPVLKMTKNDSKSVVISVEDNYLRHETKPWIPVTRVTLKHDFEMYRDPDVIWLKPTNDRTKSYTNYIIDSNFHWIILNVEQAGYYRVNYETDNWRNIANYLNDINNYTNIHVLNRAQLIDDAFYFLNIGQLQLSVFLNLAEYLQYETDYVAWFPMFKGLEYISPYSMFPESNDFLVHITLYNNINIYRNKNVFI</sequence>
<dbReference type="Gene3D" id="2.60.40.1910">
    <property type="match status" value="2"/>
</dbReference>
<dbReference type="Gene3D" id="4.10.400.10">
    <property type="entry name" value="Low-density Lipoprotein Receptor"/>
    <property type="match status" value="2"/>
</dbReference>
<dbReference type="InterPro" id="IPR045357">
    <property type="entry name" value="Aminopeptidase_N-like_N"/>
</dbReference>
<keyword evidence="5 11" id="KW-0479">Metal-binding</keyword>
<dbReference type="PROSITE" id="PS50068">
    <property type="entry name" value="LDLRA_2"/>
    <property type="match status" value="2"/>
</dbReference>
<dbReference type="SUPFAM" id="SSF63737">
    <property type="entry name" value="Leukotriene A4 hydrolase N-terminal domain"/>
    <property type="match status" value="2"/>
</dbReference>
<comment type="similarity">
    <text evidence="2">Belongs to the peptidase M1 family.</text>
</comment>
<dbReference type="Pfam" id="PF11838">
    <property type="entry name" value="ERAP1_C"/>
    <property type="match status" value="2"/>
</dbReference>
<dbReference type="Pfam" id="PF01433">
    <property type="entry name" value="Peptidase_M1"/>
    <property type="match status" value="3"/>
</dbReference>
<dbReference type="EMBL" id="KQ978455">
    <property type="protein sequence ID" value="KYM93914.1"/>
    <property type="molecule type" value="Genomic_DNA"/>
</dbReference>
<dbReference type="PANTHER" id="PTHR11533:SF294">
    <property type="entry name" value="THYROTROPIN-RELEASING HORMONE-DEGRADING ECTOENZYME"/>
    <property type="match status" value="1"/>
</dbReference>
<keyword evidence="9 13" id="KW-1015">Disulfide bond</keyword>
<comment type="cofactor">
    <cofactor evidence="11">
        <name>Zn(2+)</name>
        <dbReference type="ChEBI" id="CHEBI:29105"/>
    </cofactor>
    <text evidence="11">Binds 1 zinc ion per subunit.</text>
</comment>
<gene>
    <name evidence="17" type="ORF">ALC62_15487</name>
</gene>
<keyword evidence="6" id="KW-0378">Hydrolase</keyword>
<dbReference type="Proteomes" id="UP000078542">
    <property type="component" value="Unassembled WGS sequence"/>
</dbReference>
<evidence type="ECO:0000313" key="17">
    <source>
        <dbReference type="EMBL" id="KYM93914.1"/>
    </source>
</evidence>
<dbReference type="PROSITE" id="PS01209">
    <property type="entry name" value="LDLRA_1"/>
    <property type="match status" value="1"/>
</dbReference>
<evidence type="ECO:0000256" key="3">
    <source>
        <dbReference type="ARBA" id="ARBA00022622"/>
    </source>
</evidence>
<keyword evidence="18" id="KW-1185">Reference proteome</keyword>
<dbReference type="InterPro" id="IPR001930">
    <property type="entry name" value="Peptidase_M1"/>
</dbReference>
<keyword evidence="3" id="KW-0472">Membrane</keyword>
<evidence type="ECO:0000256" key="5">
    <source>
        <dbReference type="ARBA" id="ARBA00022723"/>
    </source>
</evidence>
<protein>
    <submittedName>
        <fullName evidence="17">Thyrotropin-releasing hormone-degrading ectoenzyme</fullName>
    </submittedName>
</protein>
<dbReference type="InterPro" id="IPR034016">
    <property type="entry name" value="M1_APN-typ"/>
</dbReference>
<dbReference type="InterPro" id="IPR042097">
    <property type="entry name" value="Aminopeptidase_N-like_N_sf"/>
</dbReference>
<feature type="site" description="Transition state stabilizer" evidence="12">
    <location>
        <position position="1126"/>
    </location>
</feature>
<dbReference type="GO" id="GO:0008270">
    <property type="term" value="F:zinc ion binding"/>
    <property type="evidence" value="ECO:0007669"/>
    <property type="project" value="InterPro"/>
</dbReference>
<dbReference type="GO" id="GO:0005737">
    <property type="term" value="C:cytoplasm"/>
    <property type="evidence" value="ECO:0007669"/>
    <property type="project" value="TreeGrafter"/>
</dbReference>
<evidence type="ECO:0000256" key="13">
    <source>
        <dbReference type="PROSITE-ProRule" id="PRU00124"/>
    </source>
</evidence>
<feature type="disulfide bond" evidence="13">
    <location>
        <begin position="587"/>
        <end position="599"/>
    </location>
</feature>
<name>A0A151I705_9HYME</name>
<accession>A0A151I705</accession>
<comment type="subcellular location">
    <subcellularLocation>
        <location evidence="1">Cell membrane</location>
        <topology evidence="1">Lipid-anchor</topology>
        <topology evidence="1">GPI-anchor</topology>
    </subcellularLocation>
</comment>
<dbReference type="GO" id="GO:0005615">
    <property type="term" value="C:extracellular space"/>
    <property type="evidence" value="ECO:0007669"/>
    <property type="project" value="TreeGrafter"/>
</dbReference>
<evidence type="ECO:0000259" key="15">
    <source>
        <dbReference type="Pfam" id="PF11838"/>
    </source>
</evidence>